<dbReference type="Pfam" id="PF13855">
    <property type="entry name" value="LRR_8"/>
    <property type="match status" value="2"/>
</dbReference>
<evidence type="ECO:0000256" key="3">
    <source>
        <dbReference type="ARBA" id="ARBA00022737"/>
    </source>
</evidence>
<dbReference type="InterPro" id="IPR001611">
    <property type="entry name" value="Leu-rich_rpt"/>
</dbReference>
<dbReference type="SMART" id="SM00369">
    <property type="entry name" value="LRR_TYP"/>
    <property type="match status" value="8"/>
</dbReference>
<feature type="domain" description="LRRCT" evidence="6">
    <location>
        <begin position="375"/>
        <end position="428"/>
    </location>
</feature>
<keyword evidence="2 5" id="KW-0732">Signal</keyword>
<evidence type="ECO:0000313" key="7">
    <source>
        <dbReference type="EMBL" id="KDR13390.1"/>
    </source>
</evidence>
<dbReference type="eggNOG" id="KOG0619">
    <property type="taxonomic scope" value="Eukaryota"/>
</dbReference>
<dbReference type="EMBL" id="KK852948">
    <property type="protein sequence ID" value="KDR13390.1"/>
    <property type="molecule type" value="Genomic_DNA"/>
</dbReference>
<dbReference type="InterPro" id="IPR050333">
    <property type="entry name" value="SLRP"/>
</dbReference>
<evidence type="ECO:0000256" key="4">
    <source>
        <dbReference type="SAM" id="Phobius"/>
    </source>
</evidence>
<dbReference type="Proteomes" id="UP000027135">
    <property type="component" value="Unassembled WGS sequence"/>
</dbReference>
<evidence type="ECO:0000256" key="5">
    <source>
        <dbReference type="SAM" id="SignalP"/>
    </source>
</evidence>
<organism evidence="7 8">
    <name type="scientific">Zootermopsis nevadensis</name>
    <name type="common">Dampwood termite</name>
    <dbReference type="NCBI Taxonomy" id="136037"/>
    <lineage>
        <taxon>Eukaryota</taxon>
        <taxon>Metazoa</taxon>
        <taxon>Ecdysozoa</taxon>
        <taxon>Arthropoda</taxon>
        <taxon>Hexapoda</taxon>
        <taxon>Insecta</taxon>
        <taxon>Pterygota</taxon>
        <taxon>Neoptera</taxon>
        <taxon>Polyneoptera</taxon>
        <taxon>Dictyoptera</taxon>
        <taxon>Blattodea</taxon>
        <taxon>Blattoidea</taxon>
        <taxon>Termitoidae</taxon>
        <taxon>Termopsidae</taxon>
        <taxon>Zootermopsis</taxon>
    </lineage>
</organism>
<reference evidence="7 8" key="1">
    <citation type="journal article" date="2014" name="Nat. Commun.">
        <title>Molecular traces of alternative social organization in a termite genome.</title>
        <authorList>
            <person name="Terrapon N."/>
            <person name="Li C."/>
            <person name="Robertson H.M."/>
            <person name="Ji L."/>
            <person name="Meng X."/>
            <person name="Booth W."/>
            <person name="Chen Z."/>
            <person name="Childers C.P."/>
            <person name="Glastad K.M."/>
            <person name="Gokhale K."/>
            <person name="Gowin J."/>
            <person name="Gronenberg W."/>
            <person name="Hermansen R.A."/>
            <person name="Hu H."/>
            <person name="Hunt B.G."/>
            <person name="Huylmans A.K."/>
            <person name="Khalil S.M."/>
            <person name="Mitchell R.D."/>
            <person name="Munoz-Torres M.C."/>
            <person name="Mustard J.A."/>
            <person name="Pan H."/>
            <person name="Reese J.T."/>
            <person name="Scharf M.E."/>
            <person name="Sun F."/>
            <person name="Vogel H."/>
            <person name="Xiao J."/>
            <person name="Yang W."/>
            <person name="Yang Z."/>
            <person name="Yang Z."/>
            <person name="Zhou J."/>
            <person name="Zhu J."/>
            <person name="Brent C.S."/>
            <person name="Elsik C.G."/>
            <person name="Goodisman M.A."/>
            <person name="Liberles D.A."/>
            <person name="Roe R.M."/>
            <person name="Vargo E.L."/>
            <person name="Vilcinskas A."/>
            <person name="Wang J."/>
            <person name="Bornberg-Bauer E."/>
            <person name="Korb J."/>
            <person name="Zhang G."/>
            <person name="Liebig J."/>
        </authorList>
    </citation>
    <scope>NUCLEOTIDE SEQUENCE [LARGE SCALE GENOMIC DNA]</scope>
    <source>
        <tissue evidence="7">Whole organism</tissue>
    </source>
</reference>
<keyword evidence="8" id="KW-1185">Reference proteome</keyword>
<dbReference type="PANTHER" id="PTHR45712">
    <property type="entry name" value="AGAP008170-PA"/>
    <property type="match status" value="1"/>
</dbReference>
<dbReference type="InParanoid" id="A0A067QU56"/>
<keyword evidence="4" id="KW-0472">Membrane</keyword>
<keyword evidence="4" id="KW-1133">Transmembrane helix</keyword>
<name>A0A067QU56_ZOONE</name>
<feature type="chain" id="PRO_5001648194" evidence="5">
    <location>
        <begin position="24"/>
        <end position="737"/>
    </location>
</feature>
<dbReference type="AlphaFoldDB" id="A0A067QU56"/>
<dbReference type="OMA" id="ILHELHY"/>
<dbReference type="PANTHER" id="PTHR45712:SF22">
    <property type="entry name" value="INSULIN-LIKE GROWTH FACTOR-BINDING PROTEIN COMPLEX ACID LABILE SUBUNIT"/>
    <property type="match status" value="1"/>
</dbReference>
<protein>
    <submittedName>
        <fullName evidence="7">Leucine-rich repeat-containing protein 70</fullName>
    </submittedName>
</protein>
<dbReference type="InterPro" id="IPR003591">
    <property type="entry name" value="Leu-rich_rpt_typical-subtyp"/>
</dbReference>
<proteinExistence type="predicted"/>
<dbReference type="FunCoup" id="A0A067QU56">
    <property type="interactions" value="5"/>
</dbReference>
<sequence>MGTFCCRMLALLFLLLLSSLVSGRNNTDKTPWRCPEITQPPAVTCSCDLPHTLRCTGGSSALQVIAEALRGLVPPAAVSLLDCTVQNVSSLPGTLLEGVILHGLVVSSGEIHHVADQAFSGLAGPLQALGLPNNKLQTVPTEALSAIPALDRLDLSHNFLETLSTGSFKGLFNLTFLELSENRLSALEDDAISSLPKLQTLRLRGNRLGVNAVSVLRGMRSLQELDVSDNLLAGPLGSTTLPALPGLRVLQLAHNQISSVRRGALTGFASLVSLTLNHNQIDVLEDNAFSELRTLTQLDMAHNRIVAVSGNSLAHLSRLVQLDLAHNFLRALTADLVVPLRNLKELRLDDNDISMVTSDALTSGVMLRRLTLADNPLNCDCSLAEFAEWLTNSSHLPASDQATAVCATPPSLENGLLAEVSPHELLCGEDEEDTGPAPPQGPLAPQVPVSGKQVTLHIFHYDGYSVKLLWNVEASAAPYACDALFVYEEVGAHEVLLESNPVRCNSSQLADPRALTLTLSSSGLLLGHRYRYCVVLLEGGGVASDEMALVLGCSDIIPLIPTAQPQSQPLPEFSLTTHIAALHANVSSPGTLLIVVQLWEQPLPDAHCSLAVAVFTSNSPIAQQHLNCSNPRTVIGDLPVGPYRVCATTGDFPSTGPRARCITVQQPISSQDLGGTNIAIATGFVALSTVLLLGLILGTRRLFRRPKLLPTHQCFLAGPQDEEQHSRYVKLHATTKL</sequence>
<keyword evidence="4" id="KW-0812">Transmembrane</keyword>
<evidence type="ECO:0000256" key="2">
    <source>
        <dbReference type="ARBA" id="ARBA00022729"/>
    </source>
</evidence>
<dbReference type="Gene3D" id="3.80.10.10">
    <property type="entry name" value="Ribonuclease Inhibitor"/>
    <property type="match status" value="3"/>
</dbReference>
<evidence type="ECO:0000313" key="8">
    <source>
        <dbReference type="Proteomes" id="UP000027135"/>
    </source>
</evidence>
<dbReference type="InterPro" id="IPR032675">
    <property type="entry name" value="LRR_dom_sf"/>
</dbReference>
<keyword evidence="3" id="KW-0677">Repeat</keyword>
<accession>A0A067QU56</accession>
<dbReference type="SUPFAM" id="SSF52058">
    <property type="entry name" value="L domain-like"/>
    <property type="match status" value="1"/>
</dbReference>
<keyword evidence="1" id="KW-0433">Leucine-rich repeat</keyword>
<feature type="transmembrane region" description="Helical" evidence="4">
    <location>
        <begin position="678"/>
        <end position="698"/>
    </location>
</feature>
<evidence type="ECO:0000259" key="6">
    <source>
        <dbReference type="SMART" id="SM00082"/>
    </source>
</evidence>
<gene>
    <name evidence="7" type="ORF">L798_12480</name>
</gene>
<dbReference type="SMART" id="SM00082">
    <property type="entry name" value="LRRCT"/>
    <property type="match status" value="1"/>
</dbReference>
<feature type="signal peptide" evidence="5">
    <location>
        <begin position="1"/>
        <end position="23"/>
    </location>
</feature>
<evidence type="ECO:0000256" key="1">
    <source>
        <dbReference type="ARBA" id="ARBA00022614"/>
    </source>
</evidence>
<dbReference type="PROSITE" id="PS51450">
    <property type="entry name" value="LRR"/>
    <property type="match status" value="1"/>
</dbReference>
<dbReference type="GO" id="GO:0071944">
    <property type="term" value="C:cell periphery"/>
    <property type="evidence" value="ECO:0007669"/>
    <property type="project" value="UniProtKB-ARBA"/>
</dbReference>
<dbReference type="STRING" id="136037.A0A067QU56"/>
<dbReference type="InterPro" id="IPR000483">
    <property type="entry name" value="Cys-rich_flank_reg_C"/>
</dbReference>